<dbReference type="eggNOG" id="COG5340">
    <property type="taxonomic scope" value="Bacteria"/>
</dbReference>
<accession>E1TI47</accession>
<dbReference type="HOGENOM" id="CLU_077664_2_0_4"/>
<dbReference type="InterPro" id="IPR021561">
    <property type="entry name" value="AbiEi_3"/>
</dbReference>
<proteinExistence type="predicted"/>
<dbReference type="AlphaFoldDB" id="E1TI47"/>
<sequence length="245" mass="28408">MLAVLTVFWRYPMFTTRLALESRKYMLNSTKIVQFLMDFAPRSQPLGLRYFAELELDAQQVGTLVQEGWLRRLSEDAYLLRGDQPSVDGTIAYLRAFIPNLHVGGRTALEWHRMTHHLRFRERTDLWGRGYCSIPSWAVDKLSCSYHSHALFGTEMHEGYGLKPLAWRHPQVLVSVPERAILEYVSVSLQLVLIEDVRDLIGSLRNIRLNVLQQLVDHCSRRDVVWGLKFLAEDEGVDWGQQLRA</sequence>
<protein>
    <recommendedName>
        <fullName evidence="1">Transcriptional regulator AbiEi antitoxin N-terminal domain-containing protein</fullName>
    </recommendedName>
</protein>
<organism evidence="2">
    <name type="scientific">Burkholderia sp. (strain CCGE1003)</name>
    <dbReference type="NCBI Taxonomy" id="640512"/>
    <lineage>
        <taxon>Bacteria</taxon>
        <taxon>Pseudomonadati</taxon>
        <taxon>Pseudomonadota</taxon>
        <taxon>Betaproteobacteria</taxon>
        <taxon>Burkholderiales</taxon>
        <taxon>Burkholderiaceae</taxon>
        <taxon>Burkholderia</taxon>
    </lineage>
</organism>
<feature type="domain" description="Transcriptional regulator AbiEi antitoxin N-terminal" evidence="1">
    <location>
        <begin position="37"/>
        <end position="120"/>
    </location>
</feature>
<evidence type="ECO:0000313" key="2">
    <source>
        <dbReference type="EMBL" id="ADN61908.1"/>
    </source>
</evidence>
<gene>
    <name evidence="2" type="ordered locus">BC1003_6000</name>
</gene>
<dbReference type="STRING" id="640512.BC1003_6000"/>
<evidence type="ECO:0000259" key="1">
    <source>
        <dbReference type="Pfam" id="PF17194"/>
    </source>
</evidence>
<dbReference type="EMBL" id="CP002218">
    <property type="protein sequence ID" value="ADN61908.1"/>
    <property type="molecule type" value="Genomic_DNA"/>
</dbReference>
<dbReference type="Pfam" id="PF17194">
    <property type="entry name" value="AbiEi_3_N"/>
    <property type="match status" value="1"/>
</dbReference>
<dbReference type="KEGG" id="bgf:BC1003_6000"/>
<dbReference type="InterPro" id="IPR033455">
    <property type="entry name" value="AbiEi_3_N"/>
</dbReference>
<reference evidence="2" key="1">
    <citation type="submission" date="2010-09" db="EMBL/GenBank/DDBJ databases">
        <title>Complete sequence of chromosome2 of Burkholderia sp. CCGE1003.</title>
        <authorList>
            <consortium name="US DOE Joint Genome Institute"/>
            <person name="Lucas S."/>
            <person name="Copeland A."/>
            <person name="Lapidus A."/>
            <person name="Cheng J.-F."/>
            <person name="Bruce D."/>
            <person name="Goodwin L."/>
            <person name="Pitluck S."/>
            <person name="Daligault H."/>
            <person name="Davenport K."/>
            <person name="Detter J.C."/>
            <person name="Han C."/>
            <person name="Tapia R."/>
            <person name="Land M."/>
            <person name="Hauser L."/>
            <person name="Jeffries C."/>
            <person name="Kyrpides N."/>
            <person name="Ivanova N."/>
            <person name="Ovchinnikova G."/>
            <person name="Martinez-Romero E."/>
            <person name="Rogel M.A."/>
            <person name="Auchtung J."/>
            <person name="Tiedje J.M."/>
            <person name="Woyke T."/>
        </authorList>
    </citation>
    <scope>NUCLEOTIDE SEQUENCE</scope>
    <source>
        <strain evidence="2">CCGE1003</strain>
    </source>
</reference>
<dbReference type="Pfam" id="PF11459">
    <property type="entry name" value="AbiEi_3"/>
    <property type="match status" value="1"/>
</dbReference>
<name>E1TI47_BURSG</name>